<protein>
    <submittedName>
        <fullName evidence="1">Uncharacterized protein</fullName>
    </submittedName>
</protein>
<dbReference type="EMBL" id="JAWDGP010000113">
    <property type="protein sequence ID" value="KAK3803593.1"/>
    <property type="molecule type" value="Genomic_DNA"/>
</dbReference>
<dbReference type="AlphaFoldDB" id="A0AAE1EFE8"/>
<gene>
    <name evidence="1" type="ORF">RRG08_023311</name>
</gene>
<reference evidence="1" key="1">
    <citation type="journal article" date="2023" name="G3 (Bethesda)">
        <title>A reference genome for the long-term kleptoplast-retaining sea slug Elysia crispata morphotype clarki.</title>
        <authorList>
            <person name="Eastman K.E."/>
            <person name="Pendleton A.L."/>
            <person name="Shaikh M.A."/>
            <person name="Suttiyut T."/>
            <person name="Ogas R."/>
            <person name="Tomko P."/>
            <person name="Gavelis G."/>
            <person name="Widhalm J.R."/>
            <person name="Wisecaver J.H."/>
        </authorList>
    </citation>
    <scope>NUCLEOTIDE SEQUENCE</scope>
    <source>
        <strain evidence="1">ECLA1</strain>
    </source>
</reference>
<name>A0AAE1EFE8_9GAST</name>
<proteinExistence type="predicted"/>
<accession>A0AAE1EFE8</accession>
<organism evidence="1 2">
    <name type="scientific">Elysia crispata</name>
    <name type="common">lettuce slug</name>
    <dbReference type="NCBI Taxonomy" id="231223"/>
    <lineage>
        <taxon>Eukaryota</taxon>
        <taxon>Metazoa</taxon>
        <taxon>Spiralia</taxon>
        <taxon>Lophotrochozoa</taxon>
        <taxon>Mollusca</taxon>
        <taxon>Gastropoda</taxon>
        <taxon>Heterobranchia</taxon>
        <taxon>Euthyneura</taxon>
        <taxon>Panpulmonata</taxon>
        <taxon>Sacoglossa</taxon>
        <taxon>Placobranchoidea</taxon>
        <taxon>Plakobranchidae</taxon>
        <taxon>Elysia</taxon>
    </lineage>
</organism>
<evidence type="ECO:0000313" key="1">
    <source>
        <dbReference type="EMBL" id="KAK3803593.1"/>
    </source>
</evidence>
<dbReference type="Proteomes" id="UP001283361">
    <property type="component" value="Unassembled WGS sequence"/>
</dbReference>
<keyword evidence="2" id="KW-1185">Reference proteome</keyword>
<evidence type="ECO:0000313" key="2">
    <source>
        <dbReference type="Proteomes" id="UP001283361"/>
    </source>
</evidence>
<comment type="caution">
    <text evidence="1">The sequence shown here is derived from an EMBL/GenBank/DDBJ whole genome shotgun (WGS) entry which is preliminary data.</text>
</comment>
<sequence length="75" mass="8180">MHISALASTSAAVRRRSAAQLSKLAQPSRADRVTHGHTALDGSIASSVSLMRFLNRLIACRQPDTLRRARNVLKD</sequence>